<dbReference type="RefSeq" id="XP_009032196.1">
    <property type="nucleotide sequence ID" value="XM_009033948.1"/>
</dbReference>
<dbReference type="AlphaFoldDB" id="F0XX70"/>
<dbReference type="Proteomes" id="UP000002729">
    <property type="component" value="Unassembled WGS sequence"/>
</dbReference>
<accession>F0XX70</accession>
<keyword evidence="2" id="KW-1185">Reference proteome</keyword>
<organism evidence="2">
    <name type="scientific">Aureococcus anophagefferens</name>
    <name type="common">Harmful bloom alga</name>
    <dbReference type="NCBI Taxonomy" id="44056"/>
    <lineage>
        <taxon>Eukaryota</taxon>
        <taxon>Sar</taxon>
        <taxon>Stramenopiles</taxon>
        <taxon>Ochrophyta</taxon>
        <taxon>Pelagophyceae</taxon>
        <taxon>Pelagomonadales</taxon>
        <taxon>Pelagomonadaceae</taxon>
        <taxon>Aureococcus</taxon>
    </lineage>
</organism>
<proteinExistence type="predicted"/>
<reference evidence="1 2" key="1">
    <citation type="journal article" date="2011" name="Proc. Natl. Acad. Sci. U.S.A.">
        <title>Niche of harmful alga Aureococcus anophagefferens revealed through ecogenomics.</title>
        <authorList>
            <person name="Gobler C.J."/>
            <person name="Berry D.L."/>
            <person name="Dyhrman S.T."/>
            <person name="Wilhelm S.W."/>
            <person name="Salamov A."/>
            <person name="Lobanov A.V."/>
            <person name="Zhang Y."/>
            <person name="Collier J.L."/>
            <person name="Wurch L.L."/>
            <person name="Kustka A.B."/>
            <person name="Dill B.D."/>
            <person name="Shah M."/>
            <person name="VerBerkmoes N.C."/>
            <person name="Kuo A."/>
            <person name="Terry A."/>
            <person name="Pangilinan J."/>
            <person name="Lindquist E.A."/>
            <person name="Lucas S."/>
            <person name="Paulsen I.T."/>
            <person name="Hattenrath-Lehmann T.K."/>
            <person name="Talmage S.C."/>
            <person name="Walker E.A."/>
            <person name="Koch F."/>
            <person name="Burson A.M."/>
            <person name="Marcoval M.A."/>
            <person name="Tang Y.Z."/>
            <person name="Lecleir G.R."/>
            <person name="Coyne K.J."/>
            <person name="Berg G.M."/>
            <person name="Bertrand E.M."/>
            <person name="Saito M.A."/>
            <person name="Gladyshev V.N."/>
            <person name="Grigoriev I.V."/>
        </authorList>
    </citation>
    <scope>NUCLEOTIDE SEQUENCE [LARGE SCALE GENOMIC DNA]</scope>
    <source>
        <strain evidence="2">CCMP 1984</strain>
    </source>
</reference>
<dbReference type="OrthoDB" id="427480at2759"/>
<gene>
    <name evidence="1" type="ORF">AURANDRAFT_60450</name>
</gene>
<dbReference type="EMBL" id="GL833120">
    <property type="protein sequence ID" value="EGB12522.1"/>
    <property type="molecule type" value="Genomic_DNA"/>
</dbReference>
<name>F0XX70_AURAN</name>
<dbReference type="GeneID" id="20223019"/>
<protein>
    <submittedName>
        <fullName evidence="1">Uncharacterized protein</fullName>
    </submittedName>
</protein>
<evidence type="ECO:0000313" key="2">
    <source>
        <dbReference type="Proteomes" id="UP000002729"/>
    </source>
</evidence>
<evidence type="ECO:0000313" key="1">
    <source>
        <dbReference type="EMBL" id="EGB12522.1"/>
    </source>
</evidence>
<dbReference type="KEGG" id="aaf:AURANDRAFT_60450"/>
<sequence>MEGYASSVGHVNAALKTRVDASVLNVARISSGTRARRRHPGNVMILADGSPALLDWGLAAELDVATRAFLARVVLLLNLRDKRAVREGLVDLECNAKRFTFNAAARDDDPDFVAAFMYQFFDTSAEGVDLDPKLFDRIFYLLQHDPTSFPTLTNCPKEVVLFVRTVSALRRCLRAAGGHRVAASERWAPFARRALRAHARARTTAEAADARELRALDAFLLAVPAQSVWYRRLKPWLPRHDDPNVALARLADAVDAPRSLAGAALRLASADAVHDALAVVERLYRARRAALVLGLALGAGAWVLRAGGV</sequence>
<dbReference type="InParanoid" id="F0XX70"/>